<evidence type="ECO:0000256" key="8">
    <source>
        <dbReference type="SAM" id="Phobius"/>
    </source>
</evidence>
<dbReference type="GO" id="GO:0051607">
    <property type="term" value="P:defense response to virus"/>
    <property type="evidence" value="ECO:0007669"/>
    <property type="project" value="UniProtKB-KW"/>
</dbReference>
<keyword evidence="5 8" id="KW-1133">Transmembrane helix</keyword>
<accession>A0A1B8TT87</accession>
<dbReference type="Pfam" id="PF18967">
    <property type="entry name" value="PycTM"/>
    <property type="match status" value="1"/>
</dbReference>
<evidence type="ECO:0000313" key="10">
    <source>
        <dbReference type="EMBL" id="OBY62860.1"/>
    </source>
</evidence>
<dbReference type="KEGG" id="pob:LPB03_12005"/>
<evidence type="ECO:0000256" key="7">
    <source>
        <dbReference type="ARBA" id="ARBA00023136"/>
    </source>
</evidence>
<keyword evidence="7 8" id="KW-0472">Membrane</keyword>
<dbReference type="InterPro" id="IPR043760">
    <property type="entry name" value="PycTM_dom"/>
</dbReference>
<dbReference type="GO" id="GO:0000166">
    <property type="term" value="F:nucleotide binding"/>
    <property type="evidence" value="ECO:0007669"/>
    <property type="project" value="UniProtKB-KW"/>
</dbReference>
<keyword evidence="4" id="KW-0547">Nucleotide-binding</keyword>
<evidence type="ECO:0000256" key="5">
    <source>
        <dbReference type="ARBA" id="ARBA00022989"/>
    </source>
</evidence>
<comment type="subcellular location">
    <subcellularLocation>
        <location evidence="1">Cell membrane</location>
    </subcellularLocation>
</comment>
<feature type="domain" description="Pycsar effector protein" evidence="9">
    <location>
        <begin position="6"/>
        <end position="156"/>
    </location>
</feature>
<comment type="caution">
    <text evidence="10">The sequence shown here is derived from an EMBL/GenBank/DDBJ whole genome shotgun (WGS) entry which is preliminary data.</text>
</comment>
<evidence type="ECO:0000256" key="6">
    <source>
        <dbReference type="ARBA" id="ARBA00023118"/>
    </source>
</evidence>
<organism evidence="10 11">
    <name type="scientific">Polaribacter vadi</name>
    <dbReference type="NCBI Taxonomy" id="1774273"/>
    <lineage>
        <taxon>Bacteria</taxon>
        <taxon>Pseudomonadati</taxon>
        <taxon>Bacteroidota</taxon>
        <taxon>Flavobacteriia</taxon>
        <taxon>Flavobacteriales</taxon>
        <taxon>Flavobacteriaceae</taxon>
    </lineage>
</organism>
<reference evidence="11" key="1">
    <citation type="submission" date="2016-02" db="EMBL/GenBank/DDBJ databases">
        <authorList>
            <person name="Shin S.-K."/>
            <person name="Yi H."/>
            <person name="Kim E."/>
        </authorList>
    </citation>
    <scope>NUCLEOTIDE SEQUENCE [LARGE SCALE GENOMIC DNA]</scope>
    <source>
        <strain evidence="11">LPB0003</strain>
    </source>
</reference>
<dbReference type="Proteomes" id="UP000092584">
    <property type="component" value="Unassembled WGS sequence"/>
</dbReference>
<proteinExistence type="predicted"/>
<dbReference type="GO" id="GO:0005886">
    <property type="term" value="C:plasma membrane"/>
    <property type="evidence" value="ECO:0007669"/>
    <property type="project" value="UniProtKB-SubCell"/>
</dbReference>
<dbReference type="EMBL" id="LSFM01000023">
    <property type="protein sequence ID" value="OBY62860.1"/>
    <property type="molecule type" value="Genomic_DNA"/>
</dbReference>
<keyword evidence="11" id="KW-1185">Reference proteome</keyword>
<gene>
    <name evidence="10" type="ORF">LPB3_12015</name>
</gene>
<feature type="transmembrane region" description="Helical" evidence="8">
    <location>
        <begin position="25"/>
        <end position="45"/>
    </location>
</feature>
<evidence type="ECO:0000256" key="2">
    <source>
        <dbReference type="ARBA" id="ARBA00022475"/>
    </source>
</evidence>
<sequence length="161" mass="18410">MEKDRLKYTINRFDHYFDSVNNKSAVYIAINTFITGGIIVLLTQTNIVKELIILGQVIVWILLLTGIVNLIVLSIASIPFFSIKPKSIYYFGAISKMTQSEFNKTSKNYTEKEELKDLRSQTFVLSQGLTEKFTKLKLAGLLLVTQFFMLLLIFITILTNL</sequence>
<evidence type="ECO:0000256" key="1">
    <source>
        <dbReference type="ARBA" id="ARBA00004236"/>
    </source>
</evidence>
<evidence type="ECO:0000256" key="4">
    <source>
        <dbReference type="ARBA" id="ARBA00022741"/>
    </source>
</evidence>
<keyword evidence="3 8" id="KW-0812">Transmembrane</keyword>
<evidence type="ECO:0000313" key="11">
    <source>
        <dbReference type="Proteomes" id="UP000092584"/>
    </source>
</evidence>
<feature type="transmembrane region" description="Helical" evidence="8">
    <location>
        <begin position="138"/>
        <end position="158"/>
    </location>
</feature>
<keyword evidence="2" id="KW-1003">Cell membrane</keyword>
<evidence type="ECO:0000259" key="9">
    <source>
        <dbReference type="Pfam" id="PF18967"/>
    </source>
</evidence>
<protein>
    <recommendedName>
        <fullName evidence="9">Pycsar effector protein domain-containing protein</fullName>
    </recommendedName>
</protein>
<dbReference type="AlphaFoldDB" id="A0A1B8TT87"/>
<dbReference type="STRING" id="1774273.LPB03_12005"/>
<name>A0A1B8TT87_9FLAO</name>
<feature type="transmembrane region" description="Helical" evidence="8">
    <location>
        <begin position="57"/>
        <end position="81"/>
    </location>
</feature>
<evidence type="ECO:0000256" key="3">
    <source>
        <dbReference type="ARBA" id="ARBA00022692"/>
    </source>
</evidence>
<keyword evidence="6" id="KW-0051">Antiviral defense</keyword>